<sequence>MNDEEMEEMNDDGLVEVERHGRVLVLRMVDAARRNVLSQGLLSCLAREFAAAERDEDTHVVVLAGLPEVFSLGLSREGLLALTGGASVGSTESAVSAPVRCALPVVAAMRGHAISGGLLLGTYADVPVLSDRSCYGANFMRYGISPTAGATYVLGARLGEFLANEMLLTARNYQGAELRGRGVPVQVAPHDEVEDRAMAIAEEIAAAPRRSLILLKRQRTARFRAAVREACLHEVTTFETLMALPETRRRIEAGYPTWTVES</sequence>
<protein>
    <submittedName>
        <fullName evidence="2">Polyketide synthase</fullName>
    </submittedName>
</protein>
<dbReference type="Proteomes" id="UP001218629">
    <property type="component" value="Chromosome"/>
</dbReference>
<organism evidence="2 3">
    <name type="scientific">Streptomyces yunnanensis</name>
    <dbReference type="NCBI Taxonomy" id="156453"/>
    <lineage>
        <taxon>Bacteria</taxon>
        <taxon>Bacillati</taxon>
        <taxon>Actinomycetota</taxon>
        <taxon>Actinomycetes</taxon>
        <taxon>Kitasatosporales</taxon>
        <taxon>Streptomycetaceae</taxon>
        <taxon>Streptomyces</taxon>
    </lineage>
</organism>
<dbReference type="EMBL" id="CP095749">
    <property type="protein sequence ID" value="WEB39591.1"/>
    <property type="molecule type" value="Genomic_DNA"/>
</dbReference>
<dbReference type="PANTHER" id="PTHR43802">
    <property type="entry name" value="ENOYL-COA HYDRATASE"/>
    <property type="match status" value="1"/>
</dbReference>
<dbReference type="Gene3D" id="3.90.226.10">
    <property type="entry name" value="2-enoyl-CoA Hydratase, Chain A, domain 1"/>
    <property type="match status" value="1"/>
</dbReference>
<dbReference type="NCBIfam" id="NF005496">
    <property type="entry name" value="PRK07110.1"/>
    <property type="match status" value="1"/>
</dbReference>
<dbReference type="Pfam" id="PF00378">
    <property type="entry name" value="ECH_1"/>
    <property type="match status" value="1"/>
</dbReference>
<dbReference type="InterPro" id="IPR001753">
    <property type="entry name" value="Enoyl-CoA_hydra/iso"/>
</dbReference>
<comment type="similarity">
    <text evidence="1">Belongs to the enoyl-CoA hydratase/isomerase family.</text>
</comment>
<evidence type="ECO:0000256" key="1">
    <source>
        <dbReference type="ARBA" id="ARBA00005254"/>
    </source>
</evidence>
<evidence type="ECO:0000313" key="3">
    <source>
        <dbReference type="Proteomes" id="UP001218629"/>
    </source>
</evidence>
<name>A0ABY8A5L6_9ACTN</name>
<dbReference type="RefSeq" id="WP_275307138.1">
    <property type="nucleotide sequence ID" value="NZ_CP095749.1"/>
</dbReference>
<accession>A0ABY8A5L6</accession>
<dbReference type="CDD" id="cd06558">
    <property type="entry name" value="crotonase-like"/>
    <property type="match status" value="1"/>
</dbReference>
<keyword evidence="3" id="KW-1185">Reference proteome</keyword>
<dbReference type="SUPFAM" id="SSF52096">
    <property type="entry name" value="ClpP/crotonase"/>
    <property type="match status" value="1"/>
</dbReference>
<proteinExistence type="inferred from homology"/>
<dbReference type="InterPro" id="IPR029045">
    <property type="entry name" value="ClpP/crotonase-like_dom_sf"/>
</dbReference>
<dbReference type="PANTHER" id="PTHR43802:SF1">
    <property type="entry name" value="IP11341P-RELATED"/>
    <property type="match status" value="1"/>
</dbReference>
<reference evidence="2 3" key="1">
    <citation type="submission" date="2022-03" db="EMBL/GenBank/DDBJ databases">
        <title>Streptomyces yunnanensis P86,complete genome.</title>
        <authorList>
            <person name="Chen S."/>
            <person name="Zhang Q."/>
        </authorList>
    </citation>
    <scope>NUCLEOTIDE SEQUENCE [LARGE SCALE GENOMIC DNA]</scope>
    <source>
        <strain evidence="2 3">P86</strain>
    </source>
</reference>
<dbReference type="Gene3D" id="6.20.390.20">
    <property type="match status" value="1"/>
</dbReference>
<gene>
    <name evidence="2" type="ORF">MOV08_10120</name>
</gene>
<evidence type="ECO:0000313" key="2">
    <source>
        <dbReference type="EMBL" id="WEB39591.1"/>
    </source>
</evidence>